<dbReference type="InterPro" id="IPR027417">
    <property type="entry name" value="P-loop_NTPase"/>
</dbReference>
<dbReference type="PANTHER" id="PTHR45865">
    <property type="entry name" value="E3 UBIQUITIN-PROTEIN LIGASE SHPRH FAMILY MEMBER"/>
    <property type="match status" value="1"/>
</dbReference>
<keyword evidence="3" id="KW-1185">Reference proteome</keyword>
<name>A0A3P7DRT8_WUCBA</name>
<dbReference type="GO" id="GO:0006974">
    <property type="term" value="P:DNA damage response"/>
    <property type="evidence" value="ECO:0007669"/>
    <property type="project" value="TreeGrafter"/>
</dbReference>
<accession>A0A3P7DRT8</accession>
<organism evidence="2 3">
    <name type="scientific">Wuchereria bancrofti</name>
    <dbReference type="NCBI Taxonomy" id="6293"/>
    <lineage>
        <taxon>Eukaryota</taxon>
        <taxon>Metazoa</taxon>
        <taxon>Ecdysozoa</taxon>
        <taxon>Nematoda</taxon>
        <taxon>Chromadorea</taxon>
        <taxon>Rhabditida</taxon>
        <taxon>Spirurina</taxon>
        <taxon>Spiruromorpha</taxon>
        <taxon>Filarioidea</taxon>
        <taxon>Onchocercidae</taxon>
        <taxon>Wuchereria</taxon>
    </lineage>
</organism>
<evidence type="ECO:0000259" key="1">
    <source>
        <dbReference type="Pfam" id="PF00176"/>
    </source>
</evidence>
<evidence type="ECO:0000313" key="3">
    <source>
        <dbReference type="Proteomes" id="UP000270924"/>
    </source>
</evidence>
<dbReference type="EMBL" id="UYWW01002825">
    <property type="protein sequence ID" value="VDM12193.1"/>
    <property type="molecule type" value="Genomic_DNA"/>
</dbReference>
<dbReference type="PANTHER" id="PTHR45865:SF1">
    <property type="entry name" value="E3 UBIQUITIN-PROTEIN LIGASE SHPRH"/>
    <property type="match status" value="1"/>
</dbReference>
<proteinExistence type="predicted"/>
<dbReference type="GO" id="GO:0005524">
    <property type="term" value="F:ATP binding"/>
    <property type="evidence" value="ECO:0007669"/>
    <property type="project" value="InterPro"/>
</dbReference>
<dbReference type="Proteomes" id="UP000270924">
    <property type="component" value="Unassembled WGS sequence"/>
</dbReference>
<dbReference type="Pfam" id="PF00176">
    <property type="entry name" value="SNF2-rel_dom"/>
    <property type="match status" value="1"/>
</dbReference>
<dbReference type="OrthoDB" id="423559at2759"/>
<feature type="domain" description="SNF2 N-terminal" evidence="1">
    <location>
        <begin position="2"/>
        <end position="240"/>
    </location>
</feature>
<evidence type="ECO:0000313" key="2">
    <source>
        <dbReference type="EMBL" id="VDM12193.1"/>
    </source>
</evidence>
<dbReference type="Gene3D" id="3.40.50.10810">
    <property type="entry name" value="Tandem AAA-ATPase domain"/>
    <property type="match status" value="1"/>
</dbReference>
<gene>
    <name evidence="2" type="ORF">WBA_LOCUS5579</name>
</gene>
<dbReference type="GO" id="GO:0000209">
    <property type="term" value="P:protein polyubiquitination"/>
    <property type="evidence" value="ECO:0007669"/>
    <property type="project" value="TreeGrafter"/>
</dbReference>
<dbReference type="AlphaFoldDB" id="A0A3P7DRT8"/>
<dbReference type="InParanoid" id="A0A3P7DRT8"/>
<sequence length="635" mass="73073">MKRHIRDDIKIDMYRGLVNDGYKHPEYLATQDVVICSFETLRQEVYFVEARPRLDSLRYGKRHRIAPTPLLAIEWWRICIDEAQMVESTSSSVVLMCDGLKAVNRWCITGTPITNSLQDLYGLVRFLRIKPFWNECWWRNALMQPYQCGDGKPISDVFSKIMWRNTKKFVYDQMLSPSISSNLTVLRFTPIEEQFYRATLSSCRLKVRYMPYLHNLNTPISSLHGKDFEKLLEPLQMLRKFIVFPSLRFQESKLQSKANINTEESLQEELFRISTQQVEVHQRNILMYYCGLAGLEWLCGNEANAAKYYSSAITAMKELDQMNNKLGLKGSRCAYRLLRSDRLQQIHIFSAILDLQKDGIEVRDINPEEAEAQLNLALTGYTEQTVSNLTQTYVTVDESFPKYQATLSKVKSSIGWLCEAINLVNNVGQQHLFIDAIRTAIENSGLPNVPISSLLGLNLYVVKRWDELIDCAQKVLSETKKIAMNNIVEKKWNFILEAIIACHFSPNDGKSLKNKDQDVDEAGTAGEQKISSLEIIIRTFLGTLIRMQKGVQCDLIALGKETIAQLEEFKTLLALSKRLYASANEYAAKIDEIRQCKLRLQYATMDEITKYGLRLPINLIIKGTENNKVFFFLFI</sequence>
<dbReference type="InterPro" id="IPR038718">
    <property type="entry name" value="SNF2-like_sf"/>
</dbReference>
<reference evidence="2 3" key="1">
    <citation type="submission" date="2018-11" db="EMBL/GenBank/DDBJ databases">
        <authorList>
            <consortium name="Pathogen Informatics"/>
        </authorList>
    </citation>
    <scope>NUCLEOTIDE SEQUENCE [LARGE SCALE GENOMIC DNA]</scope>
</reference>
<dbReference type="GO" id="GO:0005634">
    <property type="term" value="C:nucleus"/>
    <property type="evidence" value="ECO:0007669"/>
    <property type="project" value="TreeGrafter"/>
</dbReference>
<dbReference type="InterPro" id="IPR052583">
    <property type="entry name" value="ATP-helicase/E3_Ub-Ligase"/>
</dbReference>
<dbReference type="GO" id="GO:0061630">
    <property type="term" value="F:ubiquitin protein ligase activity"/>
    <property type="evidence" value="ECO:0007669"/>
    <property type="project" value="TreeGrafter"/>
</dbReference>
<protein>
    <recommendedName>
        <fullName evidence="1">SNF2 N-terminal domain-containing protein</fullName>
    </recommendedName>
</protein>
<dbReference type="InterPro" id="IPR000330">
    <property type="entry name" value="SNF2_N"/>
</dbReference>
<dbReference type="SUPFAM" id="SSF52540">
    <property type="entry name" value="P-loop containing nucleoside triphosphate hydrolases"/>
    <property type="match status" value="1"/>
</dbReference>